<organism evidence="1 2">
    <name type="scientific">Candidatus Mediterraneibacter faecavium</name>
    <dbReference type="NCBI Taxonomy" id="2838668"/>
    <lineage>
        <taxon>Bacteria</taxon>
        <taxon>Bacillati</taxon>
        <taxon>Bacillota</taxon>
        <taxon>Clostridia</taxon>
        <taxon>Lachnospirales</taxon>
        <taxon>Lachnospiraceae</taxon>
        <taxon>Mediterraneibacter</taxon>
    </lineage>
</organism>
<proteinExistence type="predicted"/>
<dbReference type="InterPro" id="IPR014718">
    <property type="entry name" value="GH-type_carb-bd"/>
</dbReference>
<reference evidence="1" key="2">
    <citation type="submission" date="2021-04" db="EMBL/GenBank/DDBJ databases">
        <authorList>
            <person name="Gilroy R."/>
        </authorList>
    </citation>
    <scope>NUCLEOTIDE SEQUENCE</scope>
    <source>
        <strain evidence="1">CHK196-7946</strain>
    </source>
</reference>
<dbReference type="AlphaFoldDB" id="A0A9D2QE36"/>
<dbReference type="Proteomes" id="UP000823902">
    <property type="component" value="Unassembled WGS sequence"/>
</dbReference>
<sequence>MNPYIGHDSQLYRMEEHRLIGGKGDGMRLLEISNGKGMELTVSPDRCADISRLSFRGINMSYFSPCGYVAPAYYDDKEDGWLKSFTAGYLTTCGLRAVGTPSTDEGVRYPLHGTIANTPAEQCRWYEEETEDGTFLVVRALIKDENIFGPKLRLYRELRISTERNEFLINDTIENTGDKEEGVEILYHMNMGYPLLDEDSVVEIPSVEVTPRDEHAAEDLANWKQMITPQAGYVERCYYHRFEGKEGRASIWQPKLGQGLEITFDAEQLDGFVEWKMMGVRDYVLGLECGNCYPDGRDVMRKKGMLKSVAPGQKKTYQVRVRMLDAQL</sequence>
<accession>A0A9D2QE36</accession>
<dbReference type="Pfam" id="PF14486">
    <property type="entry name" value="DUF4432"/>
    <property type="match status" value="1"/>
</dbReference>
<gene>
    <name evidence="1" type="ORF">H9697_12695</name>
</gene>
<dbReference type="EMBL" id="DWVY01000065">
    <property type="protein sequence ID" value="HJC75780.1"/>
    <property type="molecule type" value="Genomic_DNA"/>
</dbReference>
<name>A0A9D2QE36_9FIRM</name>
<dbReference type="InterPro" id="IPR027839">
    <property type="entry name" value="DUF4432"/>
</dbReference>
<evidence type="ECO:0000313" key="1">
    <source>
        <dbReference type="EMBL" id="HJC75780.1"/>
    </source>
</evidence>
<protein>
    <submittedName>
        <fullName evidence="1">Aldose 1-epimerase family protein</fullName>
    </submittedName>
</protein>
<dbReference type="Gene3D" id="2.70.98.10">
    <property type="match status" value="1"/>
</dbReference>
<reference evidence="1" key="1">
    <citation type="journal article" date="2021" name="PeerJ">
        <title>Extensive microbial diversity within the chicken gut microbiome revealed by metagenomics and culture.</title>
        <authorList>
            <person name="Gilroy R."/>
            <person name="Ravi A."/>
            <person name="Getino M."/>
            <person name="Pursley I."/>
            <person name="Horton D.L."/>
            <person name="Alikhan N.F."/>
            <person name="Baker D."/>
            <person name="Gharbi K."/>
            <person name="Hall N."/>
            <person name="Watson M."/>
            <person name="Adriaenssens E.M."/>
            <person name="Foster-Nyarko E."/>
            <person name="Jarju S."/>
            <person name="Secka A."/>
            <person name="Antonio M."/>
            <person name="Oren A."/>
            <person name="Chaudhuri R.R."/>
            <person name="La Ragione R."/>
            <person name="Hildebrand F."/>
            <person name="Pallen M.J."/>
        </authorList>
    </citation>
    <scope>NUCLEOTIDE SEQUENCE</scope>
    <source>
        <strain evidence="1">CHK196-7946</strain>
    </source>
</reference>
<dbReference type="GO" id="GO:0030246">
    <property type="term" value="F:carbohydrate binding"/>
    <property type="evidence" value="ECO:0007669"/>
    <property type="project" value="InterPro"/>
</dbReference>
<evidence type="ECO:0000313" key="2">
    <source>
        <dbReference type="Proteomes" id="UP000823902"/>
    </source>
</evidence>
<dbReference type="CDD" id="cd09023">
    <property type="entry name" value="Aldose_epim_Ec_c4013"/>
    <property type="match status" value="1"/>
</dbReference>
<comment type="caution">
    <text evidence="1">The sequence shown here is derived from an EMBL/GenBank/DDBJ whole genome shotgun (WGS) entry which is preliminary data.</text>
</comment>